<evidence type="ECO:0000313" key="4">
    <source>
        <dbReference type="EMBL" id="SVD21036.1"/>
    </source>
</evidence>
<sequence length="282" mass="31010">MKQVCIQGLGYVGAAMATAVALARDENGEPRFDVTGVDLPNHVGLERVSAMNAGKFPFVDNNNELSLATQIAVKAGNLRATTDVSAYSDADIVVVDVQLDMSSKHNELNADFRTIEQAVKTIGENIAENTLIVIETTVPPGTCDNIILPILRESYRQRGFDENSIKLSHSYERVMPGENYLDSLINYWRVFSANTDLAATECESFLSAIINVENYPLTRVASLRASEAAKVLENSYRAANIAFIDEWTRFAEDIGFDLYEVIDAIRFRPTHSNIRAPGLGVG</sequence>
<dbReference type="SUPFAM" id="SSF51735">
    <property type="entry name" value="NAD(P)-binding Rossmann-fold domains"/>
    <property type="match status" value="1"/>
</dbReference>
<dbReference type="PIRSF" id="PIRSF500136">
    <property type="entry name" value="UDP_ManNAc_DH"/>
    <property type="match status" value="1"/>
</dbReference>
<dbReference type="PANTHER" id="PTHR43491">
    <property type="entry name" value="UDP-N-ACETYL-D-MANNOSAMINE DEHYDROGENASE"/>
    <property type="match status" value="1"/>
</dbReference>
<dbReference type="GO" id="GO:0016616">
    <property type="term" value="F:oxidoreductase activity, acting on the CH-OH group of donors, NAD or NADP as acceptor"/>
    <property type="evidence" value="ECO:0007669"/>
    <property type="project" value="InterPro"/>
</dbReference>
<dbReference type="GO" id="GO:0051287">
    <property type="term" value="F:NAD binding"/>
    <property type="evidence" value="ECO:0007669"/>
    <property type="project" value="InterPro"/>
</dbReference>
<feature type="non-terminal residue" evidence="4">
    <location>
        <position position="282"/>
    </location>
</feature>
<feature type="domain" description="UDP-glucose/GDP-mannose dehydrogenase N-terminal" evidence="3">
    <location>
        <begin position="3"/>
        <end position="183"/>
    </location>
</feature>
<dbReference type="SUPFAM" id="SSF48179">
    <property type="entry name" value="6-phosphogluconate dehydrogenase C-terminal domain-like"/>
    <property type="match status" value="1"/>
</dbReference>
<reference evidence="4" key="1">
    <citation type="submission" date="2018-05" db="EMBL/GenBank/DDBJ databases">
        <authorList>
            <person name="Lanie J.A."/>
            <person name="Ng W.-L."/>
            <person name="Kazmierczak K.M."/>
            <person name="Andrzejewski T.M."/>
            <person name="Davidsen T.M."/>
            <person name="Wayne K.J."/>
            <person name="Tettelin H."/>
            <person name="Glass J.I."/>
            <person name="Rusch D."/>
            <person name="Podicherti R."/>
            <person name="Tsui H.-C.T."/>
            <person name="Winkler M.E."/>
        </authorList>
    </citation>
    <scope>NUCLEOTIDE SEQUENCE</scope>
</reference>
<evidence type="ECO:0000256" key="1">
    <source>
        <dbReference type="ARBA" id="ARBA00006601"/>
    </source>
</evidence>
<dbReference type="Pfam" id="PF00984">
    <property type="entry name" value="UDPG_MGDP_dh"/>
    <property type="match status" value="1"/>
</dbReference>
<proteinExistence type="inferred from homology"/>
<name>A0A382TG46_9ZZZZ</name>
<dbReference type="PIRSF" id="PIRSF000124">
    <property type="entry name" value="UDPglc_GDPman_dh"/>
    <property type="match status" value="1"/>
</dbReference>
<dbReference type="Pfam" id="PF03721">
    <property type="entry name" value="UDPG_MGDP_dh_N"/>
    <property type="match status" value="1"/>
</dbReference>
<dbReference type="InterPro" id="IPR028359">
    <property type="entry name" value="UDP_ManNAc/GlcNAc_DH"/>
</dbReference>
<dbReference type="EMBL" id="UINC01136333">
    <property type="protein sequence ID" value="SVD21036.1"/>
    <property type="molecule type" value="Genomic_DNA"/>
</dbReference>
<organism evidence="4">
    <name type="scientific">marine metagenome</name>
    <dbReference type="NCBI Taxonomy" id="408172"/>
    <lineage>
        <taxon>unclassified sequences</taxon>
        <taxon>metagenomes</taxon>
        <taxon>ecological metagenomes</taxon>
    </lineage>
</organism>
<gene>
    <name evidence="4" type="ORF">METZ01_LOCUS373890</name>
</gene>
<dbReference type="AlphaFoldDB" id="A0A382TG46"/>
<dbReference type="InterPro" id="IPR036291">
    <property type="entry name" value="NAD(P)-bd_dom_sf"/>
</dbReference>
<dbReference type="GO" id="GO:0000271">
    <property type="term" value="P:polysaccharide biosynthetic process"/>
    <property type="evidence" value="ECO:0007669"/>
    <property type="project" value="InterPro"/>
</dbReference>
<accession>A0A382TG46</accession>
<dbReference type="PANTHER" id="PTHR43491:SF2">
    <property type="entry name" value="UDP-N-ACETYL-D-MANNOSAMINE DEHYDROGENASE"/>
    <property type="match status" value="1"/>
</dbReference>
<protein>
    <recommendedName>
        <fullName evidence="5">UDP-glucose/GDP-mannose dehydrogenase N-terminal domain-containing protein</fullName>
    </recommendedName>
</protein>
<dbReference type="Gene3D" id="3.40.50.720">
    <property type="entry name" value="NAD(P)-binding Rossmann-like Domain"/>
    <property type="match status" value="2"/>
</dbReference>
<dbReference type="InterPro" id="IPR008927">
    <property type="entry name" value="6-PGluconate_DH-like_C_sf"/>
</dbReference>
<evidence type="ECO:0000259" key="2">
    <source>
        <dbReference type="Pfam" id="PF00984"/>
    </source>
</evidence>
<dbReference type="GO" id="GO:0016628">
    <property type="term" value="F:oxidoreductase activity, acting on the CH-CH group of donors, NAD or NADP as acceptor"/>
    <property type="evidence" value="ECO:0007669"/>
    <property type="project" value="InterPro"/>
</dbReference>
<comment type="similarity">
    <text evidence="1">Belongs to the UDP-glucose/GDP-mannose dehydrogenase family.</text>
</comment>
<feature type="domain" description="UDP-glucose/GDP-mannose dehydrogenase dimerisation" evidence="2">
    <location>
        <begin position="225"/>
        <end position="282"/>
    </location>
</feature>
<dbReference type="InterPro" id="IPR017476">
    <property type="entry name" value="UDP-Glc/GDP-Man"/>
</dbReference>
<dbReference type="InterPro" id="IPR001732">
    <property type="entry name" value="UDP-Glc/GDP-Man_DH_N"/>
</dbReference>
<dbReference type="InterPro" id="IPR014026">
    <property type="entry name" value="UDP-Glc/GDP-Man_DH_dimer"/>
</dbReference>
<evidence type="ECO:0000259" key="3">
    <source>
        <dbReference type="Pfam" id="PF03721"/>
    </source>
</evidence>
<evidence type="ECO:0008006" key="5">
    <source>
        <dbReference type="Google" id="ProtNLM"/>
    </source>
</evidence>